<feature type="compositionally biased region" description="Basic and acidic residues" evidence="1">
    <location>
        <begin position="131"/>
        <end position="141"/>
    </location>
</feature>
<gene>
    <name evidence="2" type="ORF">NKR19_g10300</name>
</gene>
<dbReference type="EMBL" id="JANBVN010000323">
    <property type="protein sequence ID" value="KAJ9129583.1"/>
    <property type="molecule type" value="Genomic_DNA"/>
</dbReference>
<feature type="region of interest" description="Disordered" evidence="1">
    <location>
        <begin position="83"/>
        <end position="115"/>
    </location>
</feature>
<name>A0AA38VI88_9PEZI</name>
<evidence type="ECO:0000313" key="3">
    <source>
        <dbReference type="Proteomes" id="UP001174691"/>
    </source>
</evidence>
<comment type="caution">
    <text evidence="2">The sequence shown here is derived from an EMBL/GenBank/DDBJ whole genome shotgun (WGS) entry which is preliminary data.</text>
</comment>
<keyword evidence="3" id="KW-1185">Reference proteome</keyword>
<evidence type="ECO:0000256" key="1">
    <source>
        <dbReference type="SAM" id="MobiDB-lite"/>
    </source>
</evidence>
<feature type="region of interest" description="Disordered" evidence="1">
    <location>
        <begin position="131"/>
        <end position="159"/>
    </location>
</feature>
<sequence length="319" mass="35063">MFEHYTFGMQAKPMRRKDRELSPSDMATAGDHSQCPSPPLSASRRDSNSAPNSIDSLAQELSKQNLQLDRANLERLQLQLSSPSLSPRIPCMSPIPPCPELELDDEPPPHTDSRRRCQAVPALLLPVLMELDQRTPAPDKKRLSRQRSSQFNNNPNNSTKIQTLVEDMIASGSQCNVHRVSPPPLTPTSAKRLGPIFEPDDGMKFDAGCAELQVDDAYVNGPASSSDTEREESLLIETMMSLRRAGAPGGVRKLGLLQYRAATDAALSCANVVRSRPRMRKRNKMHRGSKASSIVSSSFSSPVIPPCLTDESRVTLPQL</sequence>
<protein>
    <submittedName>
        <fullName evidence="2">Uncharacterized protein</fullName>
    </submittedName>
</protein>
<proteinExistence type="predicted"/>
<feature type="region of interest" description="Disordered" evidence="1">
    <location>
        <begin position="276"/>
        <end position="297"/>
    </location>
</feature>
<feature type="compositionally biased region" description="Basic residues" evidence="1">
    <location>
        <begin position="276"/>
        <end position="289"/>
    </location>
</feature>
<reference evidence="2" key="1">
    <citation type="submission" date="2022-07" db="EMBL/GenBank/DDBJ databases">
        <title>Fungi with potential for degradation of polypropylene.</title>
        <authorList>
            <person name="Gostincar C."/>
        </authorList>
    </citation>
    <scope>NUCLEOTIDE SEQUENCE</scope>
    <source>
        <strain evidence="2">EXF-13287</strain>
    </source>
</reference>
<feature type="compositionally biased region" description="Polar residues" evidence="1">
    <location>
        <begin position="48"/>
        <end position="61"/>
    </location>
</feature>
<evidence type="ECO:0000313" key="2">
    <source>
        <dbReference type="EMBL" id="KAJ9129583.1"/>
    </source>
</evidence>
<dbReference type="Proteomes" id="UP001174691">
    <property type="component" value="Unassembled WGS sequence"/>
</dbReference>
<organism evidence="2 3">
    <name type="scientific">Coniochaeta hoffmannii</name>
    <dbReference type="NCBI Taxonomy" id="91930"/>
    <lineage>
        <taxon>Eukaryota</taxon>
        <taxon>Fungi</taxon>
        <taxon>Dikarya</taxon>
        <taxon>Ascomycota</taxon>
        <taxon>Pezizomycotina</taxon>
        <taxon>Sordariomycetes</taxon>
        <taxon>Sordariomycetidae</taxon>
        <taxon>Coniochaetales</taxon>
        <taxon>Coniochaetaceae</taxon>
        <taxon>Coniochaeta</taxon>
    </lineage>
</organism>
<dbReference type="AlphaFoldDB" id="A0AA38VI88"/>
<feature type="compositionally biased region" description="Polar residues" evidence="1">
    <location>
        <begin position="146"/>
        <end position="159"/>
    </location>
</feature>
<feature type="region of interest" description="Disordered" evidence="1">
    <location>
        <begin position="1"/>
        <end position="61"/>
    </location>
</feature>
<accession>A0AA38VI88</accession>